<keyword evidence="1" id="KW-1133">Transmembrane helix</keyword>
<reference evidence="4 5" key="1">
    <citation type="submission" date="2021-12" db="EMBL/GenBank/DDBJ databases">
        <title>Genome sequencing of bacteria with rrn-lacking chromosome and rrn-plasmid.</title>
        <authorList>
            <person name="Anda M."/>
            <person name="Iwasaki W."/>
        </authorList>
    </citation>
    <scope>NUCLEOTIDE SEQUENCE [LARGE SCALE GENOMIC DNA]</scope>
    <source>
        <strain evidence="4 5">DSM 100852</strain>
    </source>
</reference>
<gene>
    <name evidence="4" type="ORF">FUAX_33390</name>
</gene>
<sequence>MDALEIDELIIRKLSGEATPDELRQLQLWLDQSEDNRKYADDLTLIWKESQNVAPYAEASFDADTAWEKIRPAKAHRRFMKPWVATAVAAGFTLCIGLAILFLGKQRPQPAQLAWVKIETAEGEVLTHMLPDSSEVTLNSNTVLSYPAKFAGKERPVKLASGEAFFSVTKNPDKPFTVLTKLVHVRVLGTRFSVDIRNPKQALVAVEEGRVKVYSAKDKSENPKGLILTADEKGEYEAKTGNFSEEKMLTPNAFSWKTGVMTFNRIPLPEVVNDLEARFNVKIIIENPELRNKTFGGRFQNATLEGVLDSIMATYNCEIEKTPDGYIIK</sequence>
<keyword evidence="1" id="KW-0812">Transmembrane</keyword>
<evidence type="ECO:0000259" key="2">
    <source>
        <dbReference type="Pfam" id="PF04773"/>
    </source>
</evidence>
<dbReference type="Pfam" id="PF04773">
    <property type="entry name" value="FecR"/>
    <property type="match status" value="1"/>
</dbReference>
<dbReference type="EMBL" id="AP025314">
    <property type="protein sequence ID" value="BDD10907.1"/>
    <property type="molecule type" value="Genomic_DNA"/>
</dbReference>
<evidence type="ECO:0000259" key="3">
    <source>
        <dbReference type="Pfam" id="PF16344"/>
    </source>
</evidence>
<dbReference type="PIRSF" id="PIRSF018266">
    <property type="entry name" value="FecR"/>
    <property type="match status" value="1"/>
</dbReference>
<feature type="domain" description="FecR protein" evidence="2">
    <location>
        <begin position="117"/>
        <end position="212"/>
    </location>
</feature>
<name>A0AAU9CV61_9BACT</name>
<dbReference type="InterPro" id="IPR012373">
    <property type="entry name" value="Ferrdict_sens_TM"/>
</dbReference>
<protein>
    <submittedName>
        <fullName evidence="4">Anti-sigma factor</fullName>
    </submittedName>
</protein>
<keyword evidence="5" id="KW-1185">Reference proteome</keyword>
<dbReference type="Pfam" id="PF16344">
    <property type="entry name" value="FecR_C"/>
    <property type="match status" value="1"/>
</dbReference>
<feature type="transmembrane region" description="Helical" evidence="1">
    <location>
        <begin position="83"/>
        <end position="103"/>
    </location>
</feature>
<dbReference type="Gene3D" id="2.60.120.1440">
    <property type="match status" value="1"/>
</dbReference>
<dbReference type="GO" id="GO:0016989">
    <property type="term" value="F:sigma factor antagonist activity"/>
    <property type="evidence" value="ECO:0007669"/>
    <property type="project" value="TreeGrafter"/>
</dbReference>
<keyword evidence="1" id="KW-0472">Membrane</keyword>
<organism evidence="4 5">
    <name type="scientific">Fulvitalea axinellae</name>
    <dbReference type="NCBI Taxonomy" id="1182444"/>
    <lineage>
        <taxon>Bacteria</taxon>
        <taxon>Pseudomonadati</taxon>
        <taxon>Bacteroidota</taxon>
        <taxon>Cytophagia</taxon>
        <taxon>Cytophagales</taxon>
        <taxon>Persicobacteraceae</taxon>
        <taxon>Fulvitalea</taxon>
    </lineage>
</organism>
<dbReference type="PANTHER" id="PTHR30273:SF2">
    <property type="entry name" value="PROTEIN FECR"/>
    <property type="match status" value="1"/>
</dbReference>
<proteinExistence type="predicted"/>
<feature type="domain" description="Protein FecR C-terminal" evidence="3">
    <location>
        <begin position="261"/>
        <end position="324"/>
    </location>
</feature>
<dbReference type="Proteomes" id="UP001348817">
    <property type="component" value="Chromosome"/>
</dbReference>
<evidence type="ECO:0000313" key="4">
    <source>
        <dbReference type="EMBL" id="BDD10907.1"/>
    </source>
</evidence>
<dbReference type="RefSeq" id="WP_338392433.1">
    <property type="nucleotide sequence ID" value="NZ_AP025314.1"/>
</dbReference>
<dbReference type="KEGG" id="fax:FUAX_33390"/>
<dbReference type="InterPro" id="IPR032508">
    <property type="entry name" value="FecR_C"/>
</dbReference>
<dbReference type="AlphaFoldDB" id="A0AAU9CV61"/>
<accession>A0AAU9CV61</accession>
<evidence type="ECO:0000256" key="1">
    <source>
        <dbReference type="SAM" id="Phobius"/>
    </source>
</evidence>
<dbReference type="InterPro" id="IPR006860">
    <property type="entry name" value="FecR"/>
</dbReference>
<dbReference type="PANTHER" id="PTHR30273">
    <property type="entry name" value="PERIPLASMIC SIGNAL SENSOR AND SIGMA FACTOR ACTIVATOR FECR-RELATED"/>
    <property type="match status" value="1"/>
</dbReference>
<evidence type="ECO:0000313" key="5">
    <source>
        <dbReference type="Proteomes" id="UP001348817"/>
    </source>
</evidence>
<dbReference type="Gene3D" id="3.55.50.30">
    <property type="match status" value="1"/>
</dbReference>